<protein>
    <recommendedName>
        <fullName evidence="3">RING-type domain-containing protein</fullName>
    </recommendedName>
</protein>
<reference evidence="4" key="1">
    <citation type="submission" date="2016-10" db="EMBL/GenBank/DDBJ databases">
        <authorList>
            <person name="Benchimol M."/>
            <person name="Almeida L.G."/>
            <person name="Vasconcelos A.T."/>
            <person name="Perreira-Neves A."/>
            <person name="Rosa I.A."/>
            <person name="Tasca T."/>
            <person name="Bogo M.R."/>
            <person name="de Souza W."/>
        </authorList>
    </citation>
    <scope>NUCLEOTIDE SEQUENCE [LARGE SCALE GENOMIC DNA]</scope>
    <source>
        <strain evidence="4">K</strain>
    </source>
</reference>
<dbReference type="AlphaFoldDB" id="A0A1J4L5P6"/>
<evidence type="ECO:0000259" key="3">
    <source>
        <dbReference type="PROSITE" id="PS50089"/>
    </source>
</evidence>
<comment type="caution">
    <text evidence="4">The sequence shown here is derived from an EMBL/GenBank/DDBJ whole genome shotgun (WGS) entry which is preliminary data.</text>
</comment>
<evidence type="ECO:0000313" key="5">
    <source>
        <dbReference type="Proteomes" id="UP000179807"/>
    </source>
</evidence>
<gene>
    <name evidence="4" type="ORF">TRFO_12500</name>
</gene>
<dbReference type="InterPro" id="IPR001841">
    <property type="entry name" value="Znf_RING"/>
</dbReference>
<dbReference type="CDD" id="cd16449">
    <property type="entry name" value="RING-HC"/>
    <property type="match status" value="1"/>
</dbReference>
<dbReference type="Proteomes" id="UP000179807">
    <property type="component" value="Unassembled WGS sequence"/>
</dbReference>
<dbReference type="Pfam" id="PF14447">
    <property type="entry name" value="Prok-RING_4"/>
    <property type="match status" value="1"/>
</dbReference>
<keyword evidence="1" id="KW-0479">Metal-binding</keyword>
<dbReference type="EMBL" id="MLAK01000014">
    <property type="protein sequence ID" value="OHT17332.1"/>
    <property type="molecule type" value="Genomic_DNA"/>
</dbReference>
<sequence>MIRANDILLDDPFQRAFPYEQEEKIIPGPPTSLLGELEIKRTHLANLQAENEETQKSINSYFSTISKLMFALETMAFDLDISVDWYGFFNLDNNQSKEKKIEHSLELMDHCFKLDEKDLPNLSNSKFMEKHIKFLIDSIVNNNGIIRGRPYEKIETTGKVELFLEIESKLDKFIEIENELFSNHFLIKNYEPSLEIDLDYNPEFVVNYNEFAQWILGRFEVAPPPNLKRLANRMAYRLTSVFQLQEKISKLKLISELVENTNPDELIDVNAITTSQNYKNINRLQRYIQQIVKTLNFEKTGKSIVDNKNKIKIELYNLEKYLQQNYERYQQRCNEFIRIIGQQERDFEILKQKLNQTVQHQISIFANNSLPDRNDNKYSHIIKLINEIKLHSSNPDYIKAIDQILEICKDSKIHYSNALDVAYKLRNHERAIFDNNSKRMLDEGYRNDDFRDLINNLIDRRNRYLREVAPVHETLEGILKRIRHCNSNSINLNKKIIEFFSQIKEEFIDHNEELTNNLDELSVERNDILNQLDSLNDEIAELEREVYYRCEDRAALGQSSTQRDDQPKEEVNSVFQDNLILYEQKIICPACRRNLRCILIDECGHVVCRKCFEEKRKNKIPTCPICDIDYSPNDYTILD</sequence>
<feature type="coiled-coil region" evidence="2">
    <location>
        <begin position="504"/>
        <end position="545"/>
    </location>
</feature>
<evidence type="ECO:0000256" key="1">
    <source>
        <dbReference type="PROSITE-ProRule" id="PRU00175"/>
    </source>
</evidence>
<proteinExistence type="predicted"/>
<dbReference type="GeneID" id="94831375"/>
<dbReference type="GO" id="GO:0008270">
    <property type="term" value="F:zinc ion binding"/>
    <property type="evidence" value="ECO:0007669"/>
    <property type="project" value="UniProtKB-KW"/>
</dbReference>
<dbReference type="RefSeq" id="XP_068370468.1">
    <property type="nucleotide sequence ID" value="XM_068496671.1"/>
</dbReference>
<feature type="coiled-coil region" evidence="2">
    <location>
        <begin position="37"/>
        <end position="64"/>
    </location>
</feature>
<organism evidence="4 5">
    <name type="scientific">Tritrichomonas foetus</name>
    <dbReference type="NCBI Taxonomy" id="1144522"/>
    <lineage>
        <taxon>Eukaryota</taxon>
        <taxon>Metamonada</taxon>
        <taxon>Parabasalia</taxon>
        <taxon>Tritrichomonadida</taxon>
        <taxon>Tritrichomonadidae</taxon>
        <taxon>Tritrichomonas</taxon>
    </lineage>
</organism>
<accession>A0A1J4L5P6</accession>
<evidence type="ECO:0000256" key="2">
    <source>
        <dbReference type="SAM" id="Coils"/>
    </source>
</evidence>
<keyword evidence="5" id="KW-1185">Reference proteome</keyword>
<feature type="domain" description="RING-type" evidence="3">
    <location>
        <begin position="588"/>
        <end position="627"/>
    </location>
</feature>
<keyword evidence="1" id="KW-0863">Zinc-finger</keyword>
<dbReference type="InterPro" id="IPR013083">
    <property type="entry name" value="Znf_RING/FYVE/PHD"/>
</dbReference>
<name>A0A1J4L5P6_9EUKA</name>
<keyword evidence="1" id="KW-0862">Zinc</keyword>
<dbReference type="SUPFAM" id="SSF57850">
    <property type="entry name" value="RING/U-box"/>
    <property type="match status" value="1"/>
</dbReference>
<keyword evidence="2" id="KW-0175">Coiled coil</keyword>
<dbReference type="PROSITE" id="PS50089">
    <property type="entry name" value="ZF_RING_2"/>
    <property type="match status" value="1"/>
</dbReference>
<evidence type="ECO:0000313" key="4">
    <source>
        <dbReference type="EMBL" id="OHT17332.1"/>
    </source>
</evidence>
<dbReference type="Gene3D" id="3.30.40.10">
    <property type="entry name" value="Zinc/RING finger domain, C3HC4 (zinc finger)"/>
    <property type="match status" value="1"/>
</dbReference>
<dbReference type="VEuPathDB" id="TrichDB:TRFO_12500"/>